<dbReference type="PANTHER" id="PTHR20854">
    <property type="entry name" value="INOSITOL MONOPHOSPHATASE"/>
    <property type="match status" value="1"/>
</dbReference>
<dbReference type="InterPro" id="IPR020550">
    <property type="entry name" value="Inositol_monophosphatase_CS"/>
</dbReference>
<feature type="binding site" evidence="9">
    <location>
        <position position="89"/>
    </location>
    <ligand>
        <name>Mg(2+)</name>
        <dbReference type="ChEBI" id="CHEBI:18420"/>
        <label>1</label>
        <note>catalytic</note>
    </ligand>
</feature>
<sequence length="268" mass="28787">MINSPLMTVMVDAVRKAARGLKRDFGEVENLQVSRKGPGNFVSAADRKAEEVVRDALMKARPGYGLVLEEDGIIEGSDKSHTWHVDPLDGTTNFLHGIPHFAISVGLERDGMIVAGVIYDPIKDELFMAERGKGAYLNNRRLRVSGRSELADALVAYGSPYLGRGDPHRLLKEVAAVMAVTGGARRFGSAALDLAYVACGRSDFYWERDINSWDIAAGIILVREAGGFATNADGGAEPLAAKTAAKSVAAGNEVLHRELIGILRKANA</sequence>
<dbReference type="InterPro" id="IPR022337">
    <property type="entry name" value="Inositol_monophosphatase_SuhB"/>
</dbReference>
<evidence type="ECO:0000256" key="4">
    <source>
        <dbReference type="ARBA" id="ARBA00013106"/>
    </source>
</evidence>
<dbReference type="EMBL" id="BJZT01000008">
    <property type="protein sequence ID" value="GEO98571.1"/>
    <property type="molecule type" value="Genomic_DNA"/>
</dbReference>
<dbReference type="InterPro" id="IPR000760">
    <property type="entry name" value="Inositol_monophosphatase-like"/>
</dbReference>
<evidence type="ECO:0000313" key="12">
    <source>
        <dbReference type="Proteomes" id="UP000321258"/>
    </source>
</evidence>
<dbReference type="GO" id="GO:0046872">
    <property type="term" value="F:metal ion binding"/>
    <property type="evidence" value="ECO:0007669"/>
    <property type="project" value="UniProtKB-KW"/>
</dbReference>
<dbReference type="OrthoDB" id="9785695at2"/>
<dbReference type="Gene3D" id="3.40.190.80">
    <property type="match status" value="1"/>
</dbReference>
<gene>
    <name evidence="11" type="primary">suhB</name>
    <name evidence="11" type="ORF">MHA02_09590</name>
</gene>
<dbReference type="InterPro" id="IPR033942">
    <property type="entry name" value="IMPase"/>
</dbReference>
<evidence type="ECO:0000256" key="3">
    <source>
        <dbReference type="ARBA" id="ARBA00009759"/>
    </source>
</evidence>
<evidence type="ECO:0000256" key="8">
    <source>
        <dbReference type="ARBA" id="ARBA00022842"/>
    </source>
</evidence>
<comment type="similarity">
    <text evidence="3 10">Belongs to the inositol monophosphatase superfamily.</text>
</comment>
<dbReference type="GO" id="GO:0007165">
    <property type="term" value="P:signal transduction"/>
    <property type="evidence" value="ECO:0007669"/>
    <property type="project" value="TreeGrafter"/>
</dbReference>
<evidence type="ECO:0000256" key="7">
    <source>
        <dbReference type="ARBA" id="ARBA00022801"/>
    </source>
</evidence>
<feature type="binding site" evidence="9">
    <location>
        <position position="69"/>
    </location>
    <ligand>
        <name>Mg(2+)</name>
        <dbReference type="ChEBI" id="CHEBI:18420"/>
        <label>1</label>
        <note>catalytic</note>
    </ligand>
</feature>
<dbReference type="CDD" id="cd01639">
    <property type="entry name" value="IMPase"/>
    <property type="match status" value="1"/>
</dbReference>
<dbReference type="GO" id="GO:0006020">
    <property type="term" value="P:inositol metabolic process"/>
    <property type="evidence" value="ECO:0007669"/>
    <property type="project" value="TreeGrafter"/>
</dbReference>
<dbReference type="Proteomes" id="UP000321258">
    <property type="component" value="Unassembled WGS sequence"/>
</dbReference>
<accession>A0A512ILJ6</accession>
<evidence type="ECO:0000256" key="9">
    <source>
        <dbReference type="PIRSR" id="PIRSR600760-2"/>
    </source>
</evidence>
<comment type="caution">
    <text evidence="11">The sequence shown here is derived from an EMBL/GenBank/DDBJ whole genome shotgun (WGS) entry which is preliminary data.</text>
</comment>
<dbReference type="GO" id="GO:0046854">
    <property type="term" value="P:phosphatidylinositol phosphate biosynthetic process"/>
    <property type="evidence" value="ECO:0007669"/>
    <property type="project" value="InterPro"/>
</dbReference>
<protein>
    <recommendedName>
        <fullName evidence="5 10">Inositol-1-monophosphatase</fullName>
        <ecNumber evidence="4 10">3.1.3.25</ecNumber>
    </recommendedName>
</protein>
<dbReference type="FunFam" id="3.30.540.10:FF:000003">
    <property type="entry name" value="Inositol-1-monophosphatase"/>
    <property type="match status" value="1"/>
</dbReference>
<dbReference type="PROSITE" id="PS00630">
    <property type="entry name" value="IMP_2"/>
    <property type="match status" value="1"/>
</dbReference>
<keyword evidence="6 9" id="KW-0479">Metal-binding</keyword>
<feature type="binding site" evidence="9">
    <location>
        <position position="88"/>
    </location>
    <ligand>
        <name>Mg(2+)</name>
        <dbReference type="ChEBI" id="CHEBI:18420"/>
        <label>1</label>
        <note>catalytic</note>
    </ligand>
</feature>
<reference evidence="11 12" key="1">
    <citation type="submission" date="2019-07" db="EMBL/GenBank/DDBJ databases">
        <title>Whole genome shotgun sequence of Methylobacterium haplocladii NBRC 107714.</title>
        <authorList>
            <person name="Hosoyama A."/>
            <person name="Uohara A."/>
            <person name="Ohji S."/>
            <person name="Ichikawa N."/>
        </authorList>
    </citation>
    <scope>NUCLEOTIDE SEQUENCE [LARGE SCALE GENOMIC DNA]</scope>
    <source>
        <strain evidence="11 12">NBRC 107714</strain>
    </source>
</reference>
<evidence type="ECO:0000256" key="2">
    <source>
        <dbReference type="ARBA" id="ARBA00001946"/>
    </source>
</evidence>
<keyword evidence="12" id="KW-1185">Reference proteome</keyword>
<name>A0A512ILJ6_9HYPH</name>
<evidence type="ECO:0000313" key="11">
    <source>
        <dbReference type="EMBL" id="GEO98571.1"/>
    </source>
</evidence>
<dbReference type="InterPro" id="IPR020583">
    <property type="entry name" value="Inositol_monoP_metal-BS"/>
</dbReference>
<dbReference type="AlphaFoldDB" id="A0A512ILJ6"/>
<dbReference type="PRINTS" id="PR01959">
    <property type="entry name" value="SBIMPHPHTASE"/>
</dbReference>
<evidence type="ECO:0000256" key="6">
    <source>
        <dbReference type="ARBA" id="ARBA00022723"/>
    </source>
</evidence>
<evidence type="ECO:0000256" key="1">
    <source>
        <dbReference type="ARBA" id="ARBA00001033"/>
    </source>
</evidence>
<keyword evidence="8 9" id="KW-0460">Magnesium</keyword>
<organism evidence="11 12">
    <name type="scientific">Methylobacterium haplocladii</name>
    <dbReference type="NCBI Taxonomy" id="1176176"/>
    <lineage>
        <taxon>Bacteria</taxon>
        <taxon>Pseudomonadati</taxon>
        <taxon>Pseudomonadota</taxon>
        <taxon>Alphaproteobacteria</taxon>
        <taxon>Hyphomicrobiales</taxon>
        <taxon>Methylobacteriaceae</taxon>
        <taxon>Methylobacterium</taxon>
    </lineage>
</organism>
<keyword evidence="7 10" id="KW-0378">Hydrolase</keyword>
<feature type="binding site" evidence="9">
    <location>
        <position position="86"/>
    </location>
    <ligand>
        <name>Mg(2+)</name>
        <dbReference type="ChEBI" id="CHEBI:18420"/>
        <label>1</label>
        <note>catalytic</note>
    </ligand>
</feature>
<dbReference type="SUPFAM" id="SSF56655">
    <property type="entry name" value="Carbohydrate phosphatase"/>
    <property type="match status" value="1"/>
</dbReference>
<dbReference type="Gene3D" id="3.30.540.10">
    <property type="entry name" value="Fructose-1,6-Bisphosphatase, subunit A, domain 1"/>
    <property type="match status" value="1"/>
</dbReference>
<dbReference type="RefSeq" id="WP_147077104.1">
    <property type="nucleotide sequence ID" value="NZ_BJZT01000008.1"/>
</dbReference>
<dbReference type="PRINTS" id="PR00377">
    <property type="entry name" value="IMPHPHTASES"/>
</dbReference>
<dbReference type="GO" id="GO:0008934">
    <property type="term" value="F:inositol monophosphate 1-phosphatase activity"/>
    <property type="evidence" value="ECO:0007669"/>
    <property type="project" value="InterPro"/>
</dbReference>
<comment type="cofactor">
    <cofactor evidence="2 9 10">
        <name>Mg(2+)</name>
        <dbReference type="ChEBI" id="CHEBI:18420"/>
    </cofactor>
</comment>
<dbReference type="PANTHER" id="PTHR20854:SF4">
    <property type="entry name" value="INOSITOL-1-MONOPHOSPHATASE-RELATED"/>
    <property type="match status" value="1"/>
</dbReference>
<evidence type="ECO:0000256" key="10">
    <source>
        <dbReference type="RuleBase" id="RU364068"/>
    </source>
</evidence>
<dbReference type="PROSITE" id="PS00629">
    <property type="entry name" value="IMP_1"/>
    <property type="match status" value="1"/>
</dbReference>
<proteinExistence type="inferred from homology"/>
<evidence type="ECO:0000256" key="5">
    <source>
        <dbReference type="ARBA" id="ARBA00019784"/>
    </source>
</evidence>
<comment type="catalytic activity">
    <reaction evidence="1 10">
        <text>a myo-inositol phosphate + H2O = myo-inositol + phosphate</text>
        <dbReference type="Rhea" id="RHEA:24056"/>
        <dbReference type="ChEBI" id="CHEBI:15377"/>
        <dbReference type="ChEBI" id="CHEBI:17268"/>
        <dbReference type="ChEBI" id="CHEBI:43474"/>
        <dbReference type="ChEBI" id="CHEBI:84139"/>
        <dbReference type="EC" id="3.1.3.25"/>
    </reaction>
</comment>
<feature type="binding site" evidence="9">
    <location>
        <position position="214"/>
    </location>
    <ligand>
        <name>Mg(2+)</name>
        <dbReference type="ChEBI" id="CHEBI:18420"/>
        <label>1</label>
        <note>catalytic</note>
    </ligand>
</feature>
<dbReference type="EC" id="3.1.3.25" evidence="4 10"/>
<dbReference type="Pfam" id="PF00459">
    <property type="entry name" value="Inositol_P"/>
    <property type="match status" value="1"/>
</dbReference>